<organism evidence="5 6">
    <name type="scientific">Sinorhizobium mexicanum</name>
    <dbReference type="NCBI Taxonomy" id="375549"/>
    <lineage>
        <taxon>Bacteria</taxon>
        <taxon>Pseudomonadati</taxon>
        <taxon>Pseudomonadota</taxon>
        <taxon>Alphaproteobacteria</taxon>
        <taxon>Hyphomicrobiales</taxon>
        <taxon>Rhizobiaceae</taxon>
        <taxon>Sinorhizobium/Ensifer group</taxon>
        <taxon>Sinorhizobium</taxon>
    </lineage>
</organism>
<dbReference type="GO" id="GO:0005829">
    <property type="term" value="C:cytosol"/>
    <property type="evidence" value="ECO:0007669"/>
    <property type="project" value="TreeGrafter"/>
</dbReference>
<dbReference type="SMART" id="SM00342">
    <property type="entry name" value="HTH_ARAC"/>
    <property type="match status" value="1"/>
</dbReference>
<dbReference type="InterPro" id="IPR018060">
    <property type="entry name" value="HTH_AraC"/>
</dbReference>
<dbReference type="GO" id="GO:0003700">
    <property type="term" value="F:DNA-binding transcription factor activity"/>
    <property type="evidence" value="ECO:0007669"/>
    <property type="project" value="InterPro"/>
</dbReference>
<sequence>MLNPAPSIRIRTFLTIAPYLAKRDVSAIEFCERVGISPNVFQNADGWLPRAECFRMANELANVAGDPFAGAHVGFMTELCDLGVWGQSVLAAENVAAACAVATANAPTIHRGSEVRLLAEGKTARIVFRFADRYEFDPRQFIFGSLAVLRKVPLMAGEPSGIRVRLTASKTQETQALEEFLGPNIELGCEHDMIEFDRELLDLPLKHATNRPSKVTTALNTTVEAAKLLSSRLSDDQELKLAALARSVGVSTRTLQRRLKFCGVDFEELLDETRRSEAIRLIGEGVHSMTEIGFRVGYSDPAHFTRAFKRWTGISPSGFRAMKRR</sequence>
<reference evidence="5 6" key="1">
    <citation type="submission" date="2019-06" db="EMBL/GenBank/DDBJ databases">
        <title>Complete genome sequence of Ensifer mexicanus ITTG R7 isolated from nodules of Acacia angustissima (Mill.) Kuntze.</title>
        <authorList>
            <person name="Rincon-Rosales R."/>
            <person name="Rogel M.A."/>
            <person name="Guerrero G."/>
            <person name="Rincon-Molina C.I."/>
            <person name="Lopez-Lopez A."/>
            <person name="Martinez-Romero E."/>
        </authorList>
    </citation>
    <scope>NUCLEOTIDE SEQUENCE [LARGE SCALE GENOMIC DNA]</scope>
    <source>
        <strain evidence="5 6">ITTG R7</strain>
        <plasmid evidence="6">pemeittgr7c</plasmid>
    </source>
</reference>
<protein>
    <submittedName>
        <fullName evidence="5">AraC family transcriptional regulator</fullName>
    </submittedName>
</protein>
<keyword evidence="2" id="KW-0238">DNA-binding</keyword>
<evidence type="ECO:0000259" key="4">
    <source>
        <dbReference type="PROSITE" id="PS01124"/>
    </source>
</evidence>
<dbReference type="SUPFAM" id="SSF46689">
    <property type="entry name" value="Homeodomain-like"/>
    <property type="match status" value="1"/>
</dbReference>
<evidence type="ECO:0000313" key="6">
    <source>
        <dbReference type="Proteomes" id="UP000510721"/>
    </source>
</evidence>
<dbReference type="PANTHER" id="PTHR47894:SF1">
    <property type="entry name" value="HTH-TYPE TRANSCRIPTIONAL REGULATOR VQSM"/>
    <property type="match status" value="1"/>
</dbReference>
<dbReference type="PROSITE" id="PS01124">
    <property type="entry name" value="HTH_ARAC_FAMILY_2"/>
    <property type="match status" value="1"/>
</dbReference>
<keyword evidence="6" id="KW-1185">Reference proteome</keyword>
<evidence type="ECO:0000256" key="1">
    <source>
        <dbReference type="ARBA" id="ARBA00023015"/>
    </source>
</evidence>
<evidence type="ECO:0000256" key="3">
    <source>
        <dbReference type="ARBA" id="ARBA00023163"/>
    </source>
</evidence>
<feature type="domain" description="HTH araC/xylS-type" evidence="4">
    <location>
        <begin position="223"/>
        <end position="322"/>
    </location>
</feature>
<dbReference type="Pfam" id="PF12833">
    <property type="entry name" value="HTH_18"/>
    <property type="match status" value="1"/>
</dbReference>
<dbReference type="GO" id="GO:0000976">
    <property type="term" value="F:transcription cis-regulatory region binding"/>
    <property type="evidence" value="ECO:0007669"/>
    <property type="project" value="TreeGrafter"/>
</dbReference>
<evidence type="ECO:0000256" key="2">
    <source>
        <dbReference type="ARBA" id="ARBA00023125"/>
    </source>
</evidence>
<proteinExistence type="predicted"/>
<dbReference type="PANTHER" id="PTHR47894">
    <property type="entry name" value="HTH-TYPE TRANSCRIPTIONAL REGULATOR GADX"/>
    <property type="match status" value="1"/>
</dbReference>
<dbReference type="PRINTS" id="PR00032">
    <property type="entry name" value="HTHARAC"/>
</dbReference>
<dbReference type="InterPro" id="IPR009057">
    <property type="entry name" value="Homeodomain-like_sf"/>
</dbReference>
<keyword evidence="5" id="KW-0614">Plasmid</keyword>
<dbReference type="Proteomes" id="UP000510721">
    <property type="component" value="Plasmid pEmeITTGR7c"/>
</dbReference>
<dbReference type="Pfam" id="PF12625">
    <property type="entry name" value="Arabinose_bd"/>
    <property type="match status" value="1"/>
</dbReference>
<dbReference type="AlphaFoldDB" id="A0A859QHD5"/>
<gene>
    <name evidence="5" type="ORF">FKV68_29100</name>
</gene>
<name>A0A859QHD5_9HYPH</name>
<dbReference type="Gene3D" id="1.10.10.60">
    <property type="entry name" value="Homeodomain-like"/>
    <property type="match status" value="1"/>
</dbReference>
<evidence type="ECO:0000313" key="5">
    <source>
        <dbReference type="EMBL" id="QLL66253.1"/>
    </source>
</evidence>
<geneLocation type="plasmid" evidence="6">
    <name>pemeittgr7c</name>
</geneLocation>
<dbReference type="EMBL" id="CP041241">
    <property type="protein sequence ID" value="QLL66253.1"/>
    <property type="molecule type" value="Genomic_DNA"/>
</dbReference>
<accession>A0A859QHD5</accession>
<dbReference type="KEGG" id="emx:FKV68_29100"/>
<keyword evidence="1" id="KW-0805">Transcription regulation</keyword>
<keyword evidence="3" id="KW-0804">Transcription</keyword>
<dbReference type="InterPro" id="IPR020449">
    <property type="entry name" value="Tscrpt_reg_AraC-type_HTH"/>
</dbReference>
<dbReference type="InterPro" id="IPR032687">
    <property type="entry name" value="AraC-type_N"/>
</dbReference>